<comment type="caution">
    <text evidence="1">The sequence shown here is derived from an EMBL/GenBank/DDBJ whole genome shotgun (WGS) entry which is preliminary data.</text>
</comment>
<sequence>MGLSGGAASGAGAVERAEADLAYHGVATLIAGETDVRLVPVNHGPSAVADATVRLRWSEPLADEQPQLPAGCARSGGQAVLCRTGALAVDGVGERIDLRVRLEGAPSEVVVDLDTVWSGGALDRNRLNDRQRVLVLDTGDEYHF</sequence>
<evidence type="ECO:0000313" key="1">
    <source>
        <dbReference type="EMBL" id="NEA86817.1"/>
    </source>
</evidence>
<dbReference type="AlphaFoldDB" id="A0A6G3QUE8"/>
<organism evidence="1">
    <name type="scientific">Streptomyces sp. SID14436</name>
    <dbReference type="NCBI Taxonomy" id="2706070"/>
    <lineage>
        <taxon>Bacteria</taxon>
        <taxon>Bacillati</taxon>
        <taxon>Actinomycetota</taxon>
        <taxon>Actinomycetes</taxon>
        <taxon>Kitasatosporales</taxon>
        <taxon>Streptomycetaceae</taxon>
        <taxon>Streptomyces</taxon>
    </lineage>
</organism>
<name>A0A6G3QUE8_9ACTN</name>
<reference evidence="1" key="1">
    <citation type="submission" date="2020-01" db="EMBL/GenBank/DDBJ databases">
        <title>Insect and environment-associated Actinomycetes.</title>
        <authorList>
            <person name="Currrie C."/>
            <person name="Chevrette M."/>
            <person name="Carlson C."/>
            <person name="Stubbendieck R."/>
            <person name="Wendt-Pienkowski E."/>
        </authorList>
    </citation>
    <scope>NUCLEOTIDE SEQUENCE</scope>
    <source>
        <strain evidence="1">SID14436</strain>
    </source>
</reference>
<dbReference type="EMBL" id="JAAGMD010000347">
    <property type="protein sequence ID" value="NEA86817.1"/>
    <property type="molecule type" value="Genomic_DNA"/>
</dbReference>
<gene>
    <name evidence="1" type="ORF">G3I53_12380</name>
</gene>
<proteinExistence type="predicted"/>
<protein>
    <submittedName>
        <fullName evidence="1">Uncharacterized protein</fullName>
    </submittedName>
</protein>
<accession>A0A6G3QUE8</accession>